<dbReference type="STRING" id="1108044.GOOTI_191_00030"/>
<reference evidence="1" key="1">
    <citation type="submission" date="2012-02" db="EMBL/GenBank/DDBJ databases">
        <title>Whole genome shotgun sequence of Gordonia otitidis NBRC 100426.</title>
        <authorList>
            <person name="Yoshida I."/>
            <person name="Hosoyama A."/>
            <person name="Tsuchikane K."/>
            <person name="Katsumata H."/>
            <person name="Yamazaki S."/>
            <person name="Fujita N."/>
        </authorList>
    </citation>
    <scope>NUCLEOTIDE SEQUENCE [LARGE SCALE GENOMIC DNA]</scope>
    <source>
        <strain evidence="1">NBRC 100426</strain>
    </source>
</reference>
<comment type="caution">
    <text evidence="1">The sequence shown here is derived from an EMBL/GenBank/DDBJ whole genome shotgun (WGS) entry which is preliminary data.</text>
</comment>
<proteinExistence type="predicted"/>
<keyword evidence="2" id="KW-1185">Reference proteome</keyword>
<accession>H5TR87</accession>
<evidence type="ECO:0000313" key="1">
    <source>
        <dbReference type="EMBL" id="GAB35995.1"/>
    </source>
</evidence>
<dbReference type="OrthoDB" id="9895771at2"/>
<protein>
    <submittedName>
        <fullName evidence="1">Uncharacterized protein</fullName>
    </submittedName>
</protein>
<name>H5TR87_GORO1</name>
<dbReference type="AlphaFoldDB" id="H5TR87"/>
<dbReference type="Proteomes" id="UP000005038">
    <property type="component" value="Unassembled WGS sequence"/>
</dbReference>
<sequence length="72" mass="7496">MSPSESDSTDSSKKVQAATARIAAQAVPRIDLTPSTISAINKAAALSPVYYRARPESLEALRSVLSAITGCC</sequence>
<organism evidence="1 2">
    <name type="scientific">Gordonia otitidis (strain DSM 44809 / CCUG 52243 / JCM 12355 / NBRC 100426 / IFM 10032)</name>
    <dbReference type="NCBI Taxonomy" id="1108044"/>
    <lineage>
        <taxon>Bacteria</taxon>
        <taxon>Bacillati</taxon>
        <taxon>Actinomycetota</taxon>
        <taxon>Actinomycetes</taxon>
        <taxon>Mycobacteriales</taxon>
        <taxon>Gordoniaceae</taxon>
        <taxon>Gordonia</taxon>
    </lineage>
</organism>
<gene>
    <name evidence="1" type="ORF">GOOTI_191_00030</name>
</gene>
<evidence type="ECO:0000313" key="2">
    <source>
        <dbReference type="Proteomes" id="UP000005038"/>
    </source>
</evidence>
<dbReference type="EMBL" id="BAFB01000191">
    <property type="protein sequence ID" value="GAB35995.1"/>
    <property type="molecule type" value="Genomic_DNA"/>
</dbReference>